<keyword evidence="3" id="KW-1185">Reference proteome</keyword>
<evidence type="ECO:0008006" key="4">
    <source>
        <dbReference type="Google" id="ProtNLM"/>
    </source>
</evidence>
<organism evidence="2 3">
    <name type="scientific">Neobacillus bataviensis</name>
    <dbReference type="NCBI Taxonomy" id="220685"/>
    <lineage>
        <taxon>Bacteria</taxon>
        <taxon>Bacillati</taxon>
        <taxon>Bacillota</taxon>
        <taxon>Bacilli</taxon>
        <taxon>Bacillales</taxon>
        <taxon>Bacillaceae</taxon>
        <taxon>Neobacillus</taxon>
    </lineage>
</organism>
<accession>A0A561E0F4</accession>
<sequence length="188" mass="21700">MSDKENYDPYESLHKFSLLWEKQINDFIFLLTNNKDYVKASHKGTDLHARFLETFKKNHEALAGALNFPTKNDVTNVANLTLQAEEKMEALEEQIWDLQDSVKSQNKEIESVVEVSKEIIKLTKQLKNELVKTKKELSDTKSLHAELQELKFELLKLNNFKQEFETIKDLIKEEKSAEPVLTGTASGN</sequence>
<gene>
    <name evidence="2" type="ORF">FB550_1011111</name>
</gene>
<proteinExistence type="predicted"/>
<evidence type="ECO:0000313" key="3">
    <source>
        <dbReference type="Proteomes" id="UP000319671"/>
    </source>
</evidence>
<evidence type="ECO:0000313" key="2">
    <source>
        <dbReference type="EMBL" id="TWE09079.1"/>
    </source>
</evidence>
<feature type="coiled-coil region" evidence="1">
    <location>
        <begin position="74"/>
        <end position="177"/>
    </location>
</feature>
<name>A0A561E0F4_9BACI</name>
<dbReference type="AlphaFoldDB" id="A0A561E0F4"/>
<dbReference type="EMBL" id="VIVN01000001">
    <property type="protein sequence ID" value="TWE09079.1"/>
    <property type="molecule type" value="Genomic_DNA"/>
</dbReference>
<dbReference type="Proteomes" id="UP000319671">
    <property type="component" value="Unassembled WGS sequence"/>
</dbReference>
<reference evidence="2 3" key="1">
    <citation type="submission" date="2019-06" db="EMBL/GenBank/DDBJ databases">
        <title>Sorghum-associated microbial communities from plants grown in Nebraska, USA.</title>
        <authorList>
            <person name="Schachtman D."/>
        </authorList>
    </citation>
    <scope>NUCLEOTIDE SEQUENCE [LARGE SCALE GENOMIC DNA]</scope>
    <source>
        <strain evidence="2 3">2482</strain>
    </source>
</reference>
<evidence type="ECO:0000256" key="1">
    <source>
        <dbReference type="SAM" id="Coils"/>
    </source>
</evidence>
<protein>
    <recommendedName>
        <fullName evidence="4">Polyhydroxyalkanoate biosynthesis repressor PhaR</fullName>
    </recommendedName>
</protein>
<comment type="caution">
    <text evidence="2">The sequence shown here is derived from an EMBL/GenBank/DDBJ whole genome shotgun (WGS) entry which is preliminary data.</text>
</comment>
<keyword evidence="1" id="KW-0175">Coiled coil</keyword>
<dbReference type="RefSeq" id="WP_144562682.1">
    <property type="nucleotide sequence ID" value="NZ_VIVN01000001.1"/>
</dbReference>